<dbReference type="STRING" id="1839936.SBU_001081"/>
<protein>
    <submittedName>
        <fullName evidence="1">Uncharacterized protein</fullName>
    </submittedName>
</protein>
<reference evidence="1" key="1">
    <citation type="submission" date="2016-05" db="EMBL/GenBank/DDBJ databases">
        <title>Microbial consortia oxidize butane by reversing methanogenesis.</title>
        <authorList>
            <person name="Laso-Perez R."/>
            <person name="Richter M."/>
            <person name="Wegener G."/>
            <person name="Musat F."/>
        </authorList>
    </citation>
    <scope>NUCLEOTIDE SEQUENCE [LARGE SCALE GENOMIC DNA]</scope>
    <source>
        <strain evidence="1">BOX1</strain>
    </source>
</reference>
<keyword evidence="2" id="KW-1185">Reference proteome</keyword>
<dbReference type="EMBL" id="LYOR01000005">
    <property type="protein sequence ID" value="OFV65899.1"/>
    <property type="molecule type" value="Genomic_DNA"/>
</dbReference>
<proteinExistence type="predicted"/>
<evidence type="ECO:0000313" key="1">
    <source>
        <dbReference type="EMBL" id="OFV65899.1"/>
    </source>
</evidence>
<evidence type="ECO:0000313" key="2">
    <source>
        <dbReference type="Proteomes" id="UP000185779"/>
    </source>
</evidence>
<name>A0A1F2P3Q0_9EURY</name>
<sequence>MGRLRYPVDTGIWMKILPEQERAGEVARGRQKEAVKKGVVLWRAIS</sequence>
<gene>
    <name evidence="1" type="ORF">SBU_001081</name>
</gene>
<dbReference type="Proteomes" id="UP000185779">
    <property type="component" value="Unassembled WGS sequence"/>
</dbReference>
<accession>A0A1F2P3Q0</accession>
<organism evidence="1 2">
    <name type="scientific">Candidatus Syntropharchaeum butanivorans</name>
    <dbReference type="NCBI Taxonomy" id="1839936"/>
    <lineage>
        <taxon>Archaea</taxon>
        <taxon>Methanobacteriati</taxon>
        <taxon>Methanobacteriota</taxon>
        <taxon>Stenosarchaea group</taxon>
        <taxon>Methanomicrobia</taxon>
        <taxon>Methanosarcinales</taxon>
        <taxon>ANME-2 cluster</taxon>
        <taxon>Candidatus Syntropharchaeum</taxon>
    </lineage>
</organism>
<comment type="caution">
    <text evidence="1">The sequence shown here is derived from an EMBL/GenBank/DDBJ whole genome shotgun (WGS) entry which is preliminary data.</text>
</comment>
<dbReference type="AlphaFoldDB" id="A0A1F2P3Q0"/>